<proteinExistence type="predicted"/>
<protein>
    <recommendedName>
        <fullName evidence="2">FHOD1 N-terminal GTPase-binding domain-containing protein</fullName>
    </recommendedName>
</protein>
<feature type="compositionally biased region" description="Low complexity" evidence="1">
    <location>
        <begin position="539"/>
        <end position="555"/>
    </location>
</feature>
<dbReference type="InterPro" id="IPR041387">
    <property type="entry name" value="FHOD1_GBD_N"/>
</dbReference>
<feature type="compositionally biased region" description="Low complexity" evidence="1">
    <location>
        <begin position="696"/>
        <end position="711"/>
    </location>
</feature>
<dbReference type="PANTHER" id="PTHR45845:SF4">
    <property type="entry name" value="PLECKSTRIN HOMOLOGY DOMAIN CONTAINING, FAMILY G (WITH RHOGEF DOMAIN) MEMBER 4"/>
    <property type="match status" value="1"/>
</dbReference>
<feature type="compositionally biased region" description="Low complexity" evidence="1">
    <location>
        <begin position="504"/>
        <end position="515"/>
    </location>
</feature>
<evidence type="ECO:0000256" key="1">
    <source>
        <dbReference type="SAM" id="MobiDB-lite"/>
    </source>
</evidence>
<evidence type="ECO:0000313" key="3">
    <source>
        <dbReference type="EMBL" id="KAH0619405.1"/>
    </source>
</evidence>
<feature type="region of interest" description="Disordered" evidence="1">
    <location>
        <begin position="1"/>
        <end position="37"/>
    </location>
</feature>
<dbReference type="InterPro" id="IPR011989">
    <property type="entry name" value="ARM-like"/>
</dbReference>
<reference evidence="3 4" key="1">
    <citation type="journal article" date="2022" name="Gigascience">
        <title>A chromosome-level genome assembly and annotation of the desert horned lizard, Phrynosoma platyrhinos, provides insight into chromosomal rearrangements among reptiles.</title>
        <authorList>
            <person name="Koochekian N."/>
            <person name="Ascanio A."/>
            <person name="Farleigh K."/>
            <person name="Card D.C."/>
            <person name="Schield D.R."/>
            <person name="Castoe T.A."/>
            <person name="Jezkova T."/>
        </authorList>
    </citation>
    <scope>NUCLEOTIDE SEQUENCE [LARGE SCALE GENOMIC DNA]</scope>
    <source>
        <strain evidence="3">NK-2021</strain>
    </source>
</reference>
<feature type="compositionally biased region" description="Polar residues" evidence="1">
    <location>
        <begin position="398"/>
        <end position="409"/>
    </location>
</feature>
<feature type="compositionally biased region" description="Low complexity" evidence="1">
    <location>
        <begin position="457"/>
        <end position="475"/>
    </location>
</feature>
<dbReference type="Pfam" id="PF18382">
    <property type="entry name" value="Formin_GBD_N"/>
    <property type="match status" value="1"/>
</dbReference>
<feature type="compositionally biased region" description="Acidic residues" evidence="1">
    <location>
        <begin position="18"/>
        <end position="27"/>
    </location>
</feature>
<feature type="compositionally biased region" description="Polar residues" evidence="1">
    <location>
        <begin position="270"/>
        <end position="290"/>
    </location>
</feature>
<feature type="region of interest" description="Disordered" evidence="1">
    <location>
        <begin position="270"/>
        <end position="325"/>
    </location>
</feature>
<feature type="region of interest" description="Disordered" evidence="1">
    <location>
        <begin position="366"/>
        <end position="475"/>
    </location>
</feature>
<comment type="caution">
    <text evidence="3">The sequence shown here is derived from an EMBL/GenBank/DDBJ whole genome shotgun (WGS) entry which is preliminary data.</text>
</comment>
<dbReference type="EMBL" id="JAIPUX010003776">
    <property type="protein sequence ID" value="KAH0619405.1"/>
    <property type="molecule type" value="Genomic_DNA"/>
</dbReference>
<dbReference type="Proteomes" id="UP000826234">
    <property type="component" value="Unassembled WGS sequence"/>
</dbReference>
<keyword evidence="4" id="KW-1185">Reference proteome</keyword>
<feature type="region of interest" description="Disordered" evidence="1">
    <location>
        <begin position="61"/>
        <end position="81"/>
    </location>
</feature>
<sequence>MQHASTRMQPLLCHYRQEEEEEEEEEERPCPALPCPPIPGREGFCRVSRLPPLCRDSVPPFLTKQRQEDRPPRAFPPASRPPLFRQDFQSLDGCIQSTLSALYPPFEATAATVLCQVFDVVEKSYGGDGLRYLTDFLIPAKHILQCVQQDSCVQYCGLLFRHEGWPLCIHEKIVIQLASLDWQVLRPGDFYLQVVPHRKRSPRIVVKCLAGDRSHVEELAIPEVSYTTIFTLEWLNGINRERTGTALQHCLLATDGSVLRVPWDKIVSPEFTNEPQMMESSTRPTSAANRSSAPGSLGGQPQGSPPCPAEGPQISHVPNLPKDGGFLAMCEEPVRTAVPDKAGTTSRLGDDAERELEDNYVELREISQPQTMAETPSAPLSFYCTKTGMGAENGAENGPTSHPDSSPSLRNKDGSALPSVPSGHPRTSEIQAGDPRNCWEDGDEVAGGGLCPPRSPPTTLLSPAAAPAEPPDAGASETLLVGHELDWRYAMCSLLDGEDAECQPAPGAAHGGSSALQQWGSSGSPEPGCTGTAFGTAAQQEGQGSSGQDSSPQRGPVNPAEGLLLGTPVGVGAAGHSHGETAGHPCPSLTAKSFPPEESSLVSMTVEDGHLAHELPSGLPSQSGPDHLAEQQRFPGQMEEARPRQADQLAGPGCGAGGLPRPGLPEVERLLSPRRKEEEEEDGNEPRDQRACPLCPAGEPRSSPAAGGPSPDVRAEGVFSSHASEEGATVFCLDQPRLPGGPEAFPLGTSREPERFKGQSGGDLPATASPEEESGLWPLLEPGPQPGPLQAPGQPSHGEPKEQDTAAAAPPPTPSAPPVAKLPGGPLDTTAEGPLEDCALQVLPSGHYLDLELSLLEQKDELEGFFDEISKGRRPILLLRTQLSVRVQAIL</sequence>
<evidence type="ECO:0000259" key="2">
    <source>
        <dbReference type="Pfam" id="PF18382"/>
    </source>
</evidence>
<dbReference type="Gene3D" id="1.25.10.10">
    <property type="entry name" value="Leucine-rich Repeat Variant"/>
    <property type="match status" value="1"/>
</dbReference>
<feature type="compositionally biased region" description="Basic and acidic residues" evidence="1">
    <location>
        <begin position="666"/>
        <end position="677"/>
    </location>
</feature>
<feature type="region of interest" description="Disordered" evidence="1">
    <location>
        <begin position="503"/>
        <end position="833"/>
    </location>
</feature>
<gene>
    <name evidence="3" type="ORF">JD844_000017</name>
</gene>
<feature type="non-terminal residue" evidence="3">
    <location>
        <position position="891"/>
    </location>
</feature>
<name>A0ABQ7SPY1_PHRPL</name>
<accession>A0ABQ7SPY1</accession>
<organism evidence="3 4">
    <name type="scientific">Phrynosoma platyrhinos</name>
    <name type="common">Desert horned lizard</name>
    <dbReference type="NCBI Taxonomy" id="52577"/>
    <lineage>
        <taxon>Eukaryota</taxon>
        <taxon>Metazoa</taxon>
        <taxon>Chordata</taxon>
        <taxon>Craniata</taxon>
        <taxon>Vertebrata</taxon>
        <taxon>Euteleostomi</taxon>
        <taxon>Lepidosauria</taxon>
        <taxon>Squamata</taxon>
        <taxon>Bifurcata</taxon>
        <taxon>Unidentata</taxon>
        <taxon>Episquamata</taxon>
        <taxon>Toxicofera</taxon>
        <taxon>Iguania</taxon>
        <taxon>Phrynosomatidae</taxon>
        <taxon>Phrynosomatinae</taxon>
        <taxon>Phrynosoma</taxon>
    </lineage>
</organism>
<feature type="domain" description="FHOD1 N-terminal GTPase-binding" evidence="2">
    <location>
        <begin position="834"/>
        <end position="867"/>
    </location>
</feature>
<dbReference type="InterPro" id="IPR052231">
    <property type="entry name" value="Rho_GEF_signaling-related"/>
</dbReference>
<dbReference type="PANTHER" id="PTHR45845">
    <property type="entry name" value="RHO GUANINE NUCLEOTIDE EXCHANGE FACTOR-RELATED"/>
    <property type="match status" value="1"/>
</dbReference>
<evidence type="ECO:0000313" key="4">
    <source>
        <dbReference type="Proteomes" id="UP000826234"/>
    </source>
</evidence>